<dbReference type="GO" id="GO:0000166">
    <property type="term" value="F:nucleotide binding"/>
    <property type="evidence" value="ECO:0007669"/>
    <property type="project" value="UniProtKB-KW"/>
</dbReference>
<protein>
    <recommendedName>
        <fullName evidence="1">RNA-directed RNA polymerase</fullName>
        <ecNumber evidence="1">2.7.7.48</ecNumber>
    </recommendedName>
    <alternativeName>
        <fullName evidence="7">RNA replicase beta chain</fullName>
    </alternativeName>
</protein>
<evidence type="ECO:0000256" key="7">
    <source>
        <dbReference type="ARBA" id="ARBA00030248"/>
    </source>
</evidence>
<dbReference type="Pfam" id="PF03431">
    <property type="entry name" value="RNA_replicase_B"/>
    <property type="match status" value="1"/>
</dbReference>
<feature type="binding site" evidence="9">
    <location>
        <position position="452"/>
    </location>
    <ligand>
        <name>Mg(2+)</name>
        <dbReference type="ChEBI" id="CHEBI:18420"/>
        <label>2</label>
    </ligand>
</feature>
<dbReference type="InterPro" id="IPR005093">
    <property type="entry name" value="RNArep_beta"/>
</dbReference>
<evidence type="ECO:0000256" key="6">
    <source>
        <dbReference type="ARBA" id="ARBA00022953"/>
    </source>
</evidence>
<feature type="non-terminal residue" evidence="11">
    <location>
        <position position="570"/>
    </location>
</feature>
<feature type="domain" description="RdRp catalytic" evidence="10">
    <location>
        <begin position="338"/>
        <end position="484"/>
    </location>
</feature>
<keyword evidence="6" id="KW-0693">Viral RNA replication</keyword>
<dbReference type="GO" id="GO:0003968">
    <property type="term" value="F:RNA-directed RNA polymerase activity"/>
    <property type="evidence" value="ECO:0007669"/>
    <property type="project" value="UniProtKB-KW"/>
</dbReference>
<evidence type="ECO:0000256" key="5">
    <source>
        <dbReference type="ARBA" id="ARBA00022741"/>
    </source>
</evidence>
<evidence type="ECO:0000256" key="3">
    <source>
        <dbReference type="ARBA" id="ARBA00022679"/>
    </source>
</evidence>
<keyword evidence="3" id="KW-0808">Transferase</keyword>
<evidence type="ECO:0000313" key="11">
    <source>
        <dbReference type="EMBL" id="QDH90129.1"/>
    </source>
</evidence>
<dbReference type="GO" id="GO:0039694">
    <property type="term" value="P:viral RNA genome replication"/>
    <property type="evidence" value="ECO:0007669"/>
    <property type="project" value="InterPro"/>
</dbReference>
<dbReference type="PROSITE" id="PS50522">
    <property type="entry name" value="RDRP_PHAGE"/>
    <property type="match status" value="1"/>
</dbReference>
<feature type="binding site" evidence="9">
    <location>
        <position position="353"/>
    </location>
    <ligand>
        <name>Mg(2+)</name>
        <dbReference type="ChEBI" id="CHEBI:18420"/>
        <label>2</label>
    </ligand>
</feature>
<gene>
    <name evidence="11" type="ORF">H4RhizoLitter20517_000003</name>
</gene>
<dbReference type="InterPro" id="IPR007096">
    <property type="entry name" value="RNA-dir_Rpol_cat_phage"/>
</dbReference>
<accession>A0A514D941</accession>
<keyword evidence="9" id="KW-0479">Metal-binding</keyword>
<keyword evidence="4" id="KW-0548">Nucleotidyltransferase</keyword>
<name>A0A514D941_9VIRU</name>
<keyword evidence="2 11" id="KW-0696">RNA-directed RNA polymerase</keyword>
<evidence type="ECO:0000256" key="8">
    <source>
        <dbReference type="ARBA" id="ARBA00048744"/>
    </source>
</evidence>
<dbReference type="GO" id="GO:0046872">
    <property type="term" value="F:metal ion binding"/>
    <property type="evidence" value="ECO:0007669"/>
    <property type="project" value="UniProtKB-KW"/>
</dbReference>
<evidence type="ECO:0000256" key="9">
    <source>
        <dbReference type="PIRSR" id="PIRSR605093-1"/>
    </source>
</evidence>
<comment type="cofactor">
    <cofactor evidence="9">
        <name>Mg(2+)</name>
        <dbReference type="ChEBI" id="CHEBI:18420"/>
    </cofactor>
    <text evidence="9">Binds 2 Mg(2+) per subunit.</text>
</comment>
<dbReference type="EC" id="2.7.7.48" evidence="1"/>
<evidence type="ECO:0000256" key="2">
    <source>
        <dbReference type="ARBA" id="ARBA00022484"/>
    </source>
</evidence>
<reference evidence="11" key="1">
    <citation type="submission" date="2019-05" db="EMBL/GenBank/DDBJ databases">
        <title>Metatranscriptomic reconstruction reveals RNA viruses with the potential to shape carbon cycling in soil.</title>
        <authorList>
            <person name="Starr E.P."/>
            <person name="Nuccio E."/>
            <person name="Pett-Ridge J."/>
            <person name="Banfield J.F."/>
            <person name="Firestone M.K."/>
        </authorList>
    </citation>
    <scope>NUCLEOTIDE SEQUENCE</scope>
    <source>
        <strain evidence="11">H4_Rhizo_Litter_20_scaffold_517</strain>
    </source>
</reference>
<feature type="binding site" evidence="9">
    <location>
        <position position="453"/>
    </location>
    <ligand>
        <name>Mg(2+)</name>
        <dbReference type="ChEBI" id="CHEBI:18420"/>
        <label>2</label>
    </ligand>
</feature>
<evidence type="ECO:0000256" key="4">
    <source>
        <dbReference type="ARBA" id="ARBA00022695"/>
    </source>
</evidence>
<comment type="catalytic activity">
    <reaction evidence="8">
        <text>RNA(n) + a ribonucleoside 5'-triphosphate = RNA(n+1) + diphosphate</text>
        <dbReference type="Rhea" id="RHEA:21248"/>
        <dbReference type="Rhea" id="RHEA-COMP:14527"/>
        <dbReference type="Rhea" id="RHEA-COMP:17342"/>
        <dbReference type="ChEBI" id="CHEBI:33019"/>
        <dbReference type="ChEBI" id="CHEBI:61557"/>
        <dbReference type="ChEBI" id="CHEBI:140395"/>
        <dbReference type="EC" id="2.7.7.48"/>
    </reaction>
</comment>
<keyword evidence="9" id="KW-0460">Magnesium</keyword>
<proteinExistence type="predicted"/>
<evidence type="ECO:0000256" key="1">
    <source>
        <dbReference type="ARBA" id="ARBA00012494"/>
    </source>
</evidence>
<evidence type="ECO:0000259" key="10">
    <source>
        <dbReference type="PROSITE" id="PS50522"/>
    </source>
</evidence>
<dbReference type="EMBL" id="MN035288">
    <property type="protein sequence ID" value="QDH90129.1"/>
    <property type="molecule type" value="Genomic_RNA"/>
</dbReference>
<keyword evidence="5" id="KW-0547">Nucleotide-binding</keyword>
<organism evidence="11">
    <name type="scientific">Leviviridae sp</name>
    <dbReference type="NCBI Taxonomy" id="2027243"/>
    <lineage>
        <taxon>Viruses</taxon>
        <taxon>Riboviria</taxon>
        <taxon>Orthornavirae</taxon>
        <taxon>Lenarviricota</taxon>
        <taxon>Leviviricetes</taxon>
        <taxon>Norzivirales</taxon>
        <taxon>Fiersviridae</taxon>
    </lineage>
</organism>
<sequence length="570" mass="63470">MNKGLTDSFIGLYRSIFEDIVVYHPTLREEFSRDLKRLEALSENSGINVFTLMLPAIGKAFFASLESGVLSFDGLPLTRSINRRSAIPRLFRGMWLTMFEHSGCLRRDINHLDVQRMSTILFSCKKFEVECSAQATMSTVKEYYDVDEQLPAPSQSWDGDGSDLPLGHSRSLLDLLHPNEDLFSVGSLPRDEARMLSVCQHVADRVSSLFGVFYPSQSRFRHGPGAVSDSTKGKRYKYHFLEWGPRLQWVFPAAEFAFANLRVAGATDDYEAAGLPLREGASMLYAVPKTQKAPRLIAAEPTCNQWAQQSVRHWLTDVIRSNALGDSIDFSRQDLSGELALAASADKSLATVDLSAASDRLSCWLVERLFRANSSLLSSMIACRTRYIINTIDKKSPKLHKLRKFASMGSALTFPIQSISFYIICVAAGVLAENADVGDWKRLGRQVRVYGDDLIVPVSWMPFVEQLLKRLFLKVNRAKTFTEGNFRESCGTNAYAGHSVSPGQILHFYDESKLSTLQGVVDSSNNLFAKGFERTAQYLVSPVAPAIRKLIPDVAIGAESFGLWSAMGFS</sequence>